<feature type="domain" description="Actin interacting protein 3-like C-terminal" evidence="3">
    <location>
        <begin position="394"/>
        <end position="657"/>
    </location>
</feature>
<evidence type="ECO:0000313" key="6">
    <source>
        <dbReference type="WBParaSite" id="EgrG_000847800"/>
    </source>
</evidence>
<reference evidence="6" key="3">
    <citation type="submission" date="2020-10" db="UniProtKB">
        <authorList>
            <consortium name="WormBaseParasite"/>
        </authorList>
    </citation>
    <scope>IDENTIFICATION</scope>
</reference>
<dbReference type="InterPro" id="IPR022782">
    <property type="entry name" value="AIP3-like_C"/>
</dbReference>
<evidence type="ECO:0000313" key="5">
    <source>
        <dbReference type="Proteomes" id="UP000492820"/>
    </source>
</evidence>
<feature type="region of interest" description="Disordered" evidence="2">
    <location>
        <begin position="760"/>
        <end position="820"/>
    </location>
</feature>
<dbReference type="OrthoDB" id="6022652at2759"/>
<dbReference type="AlphaFoldDB" id="A0A068WEI9"/>
<dbReference type="Pfam" id="PF03915">
    <property type="entry name" value="AIP3"/>
    <property type="match status" value="1"/>
</dbReference>
<evidence type="ECO:0000256" key="1">
    <source>
        <dbReference type="SAM" id="Coils"/>
    </source>
</evidence>
<feature type="compositionally biased region" description="Polar residues" evidence="2">
    <location>
        <begin position="30"/>
        <end position="39"/>
    </location>
</feature>
<proteinExistence type="predicted"/>
<sequence length="854" mass="93909">MCENGNLCHLQTSSASSIANAVRSPEIRKPQSNQMSSIPKSLTEAKRGTSLANGGIAAAGANGGGGSGSLTSRIPTAPMAPSMVVGAGAATNLGRKTRVAAVAHQKTLLTSNLGVTSPPTQRPVDSHYGSVRRAEITKVIGQTTAVTATPAGAQVHQGNQTYTLIAYQPTQSDPHRKVQNQPAVLYAIPSSHAFLQQHQLHQITQQQQQQHSSQPVSGGITPAAVLMPSTLPGHAHPHVHGSNACDVGQQQRTTVTTTTTATMATPVHRPAELVCTCPPELHQALIEHHQQRQGQQNSQNFLLINRDQPALQFPDVSHTTLHAERKLSTPDSGQYQCADLHCPQQGREMDAESHVNYLVTLFQVLMASGVRGESFVSAFRLLGLLPQLTDLQRETAFRAKNELQQVRVALSDLKQEQMRMKTIFAKEVQCCERQIAVQLKKYERRKGLQQAQPFYDTRIHKVRSDRQTLDNALAAYQTTWSSLIGQLADLEGVIEETGNDVLKGRCRITFQMVSALEDRLQLATSAIEFCCESDPLLRKSIWQHAENEMDSAEQETRILEEQLEQLSDLQERSARLNGTIATLKRLAKVNTNTRQSEQQLQRLQSLGGILNPTAADSGSTERKRLMATISLLQPDHDERMRSIEIQEALRERRKRVFRDPPVFKGPAKALLLNGIHISPIWPEGFSRKSYRHSTLTVDTPDVPAVNEEPSEIPNTTANLPQPLRLPLSTVLVSRLRNPNAPRAKRNARVKFNMQVYVDGEDQPLPLNCVPEEDNPRSARRKSAPALPSPDEATPPAPPPRLTSQSASAPPAGTTKCQLQSSPIKMLRYENMDMFLKNVQQLPASGENVNLSAQK</sequence>
<name>A0A068WEI9_ECHGR</name>
<reference evidence="4" key="2">
    <citation type="submission" date="2014-06" db="EMBL/GenBank/DDBJ databases">
        <authorList>
            <person name="Aslett M."/>
        </authorList>
    </citation>
    <scope>NUCLEOTIDE SEQUENCE</scope>
</reference>
<feature type="region of interest" description="Disordered" evidence="2">
    <location>
        <begin position="232"/>
        <end position="251"/>
    </location>
</feature>
<protein>
    <submittedName>
        <fullName evidence="4 6">Sickle tail protein</fullName>
    </submittedName>
</protein>
<keyword evidence="1" id="KW-0175">Coiled coil</keyword>
<dbReference type="WBParaSite" id="EgrG_000847800">
    <property type="protein sequence ID" value="EgrG_000847800"/>
    <property type="gene ID" value="EgrG_000847800"/>
</dbReference>
<reference evidence="4 5" key="1">
    <citation type="journal article" date="2013" name="Nature">
        <title>The genomes of four tapeworm species reveal adaptations to parasitism.</title>
        <authorList>
            <person name="Tsai I.J."/>
            <person name="Zarowiecki M."/>
            <person name="Holroyd N."/>
            <person name="Garciarrubio A."/>
            <person name="Sanchez-Flores A."/>
            <person name="Brooks K.L."/>
            <person name="Tracey A."/>
            <person name="Bobes R.J."/>
            <person name="Fragoso G."/>
            <person name="Sciutto E."/>
            <person name="Aslett M."/>
            <person name="Beasley H."/>
            <person name="Bennett H.M."/>
            <person name="Cai J."/>
            <person name="Camicia F."/>
            <person name="Clark R."/>
            <person name="Cucher M."/>
            <person name="De Silva N."/>
            <person name="Day T.A."/>
            <person name="Deplazes P."/>
            <person name="Estrada K."/>
            <person name="Fernandez C."/>
            <person name="Holland P.W."/>
            <person name="Hou J."/>
            <person name="Hu S."/>
            <person name="Huckvale T."/>
            <person name="Hung S.S."/>
            <person name="Kamenetzky L."/>
            <person name="Keane J.A."/>
            <person name="Kiss F."/>
            <person name="Koziol U."/>
            <person name="Lambert O."/>
            <person name="Liu K."/>
            <person name="Luo X."/>
            <person name="Luo Y."/>
            <person name="Macchiaroli N."/>
            <person name="Nichol S."/>
            <person name="Paps J."/>
            <person name="Parkinson J."/>
            <person name="Pouchkina-Stantcheva N."/>
            <person name="Riddiford N."/>
            <person name="Rosenzvit M."/>
            <person name="Salinas G."/>
            <person name="Wasmuth J.D."/>
            <person name="Zamanian M."/>
            <person name="Zheng Y."/>
            <person name="Cai X."/>
            <person name="Soberon X."/>
            <person name="Olson P.D."/>
            <person name="Laclette J.P."/>
            <person name="Brehm K."/>
            <person name="Berriman M."/>
            <person name="Garciarrubio A."/>
            <person name="Bobes R.J."/>
            <person name="Fragoso G."/>
            <person name="Sanchez-Flores A."/>
            <person name="Estrada K."/>
            <person name="Cevallos M.A."/>
            <person name="Morett E."/>
            <person name="Gonzalez V."/>
            <person name="Portillo T."/>
            <person name="Ochoa-Leyva A."/>
            <person name="Jose M.V."/>
            <person name="Sciutto E."/>
            <person name="Landa A."/>
            <person name="Jimenez L."/>
            <person name="Valdes V."/>
            <person name="Carrero J.C."/>
            <person name="Larralde C."/>
            <person name="Morales-Montor J."/>
            <person name="Limon-Lason J."/>
            <person name="Soberon X."/>
            <person name="Laclette J.P."/>
        </authorList>
    </citation>
    <scope>NUCLEOTIDE SEQUENCE [LARGE SCALE GENOMIC DNA]</scope>
</reference>
<dbReference type="Proteomes" id="UP000492820">
    <property type="component" value="Unassembled WGS sequence"/>
</dbReference>
<evidence type="ECO:0000259" key="3">
    <source>
        <dbReference type="Pfam" id="PF03915"/>
    </source>
</evidence>
<gene>
    <name evidence="4" type="ORF">EgrG_000847800</name>
</gene>
<organism evidence="4">
    <name type="scientific">Echinococcus granulosus</name>
    <name type="common">Hydatid tapeworm</name>
    <dbReference type="NCBI Taxonomy" id="6210"/>
    <lineage>
        <taxon>Eukaryota</taxon>
        <taxon>Metazoa</taxon>
        <taxon>Spiralia</taxon>
        <taxon>Lophotrochozoa</taxon>
        <taxon>Platyhelminthes</taxon>
        <taxon>Cestoda</taxon>
        <taxon>Eucestoda</taxon>
        <taxon>Cyclophyllidea</taxon>
        <taxon>Taeniidae</taxon>
        <taxon>Echinococcus</taxon>
        <taxon>Echinococcus granulosus group</taxon>
    </lineage>
</organism>
<accession>A0A068WEI9</accession>
<evidence type="ECO:0000313" key="4">
    <source>
        <dbReference type="EMBL" id="CDS16066.1"/>
    </source>
</evidence>
<dbReference type="EMBL" id="LK028576">
    <property type="protein sequence ID" value="CDS16066.1"/>
    <property type="molecule type" value="Genomic_DNA"/>
</dbReference>
<feature type="coiled-coil region" evidence="1">
    <location>
        <begin position="542"/>
        <end position="606"/>
    </location>
</feature>
<evidence type="ECO:0000256" key="2">
    <source>
        <dbReference type="SAM" id="MobiDB-lite"/>
    </source>
</evidence>
<feature type="region of interest" description="Disordered" evidence="2">
    <location>
        <begin position="19"/>
        <end position="39"/>
    </location>
</feature>
<feature type="region of interest" description="Disordered" evidence="2">
    <location>
        <begin position="699"/>
        <end position="720"/>
    </location>
</feature>
<dbReference type="Gene3D" id="1.20.58.1540">
    <property type="entry name" value="Actin interacting protein 3, C-terminal domain"/>
    <property type="match status" value="1"/>
</dbReference>